<reference evidence="3" key="1">
    <citation type="journal article" date="2019" name="Int. J. Syst. Evol. Microbiol.">
        <title>The Global Catalogue of Microorganisms (GCM) 10K type strain sequencing project: providing services to taxonomists for standard genome sequencing and annotation.</title>
        <authorList>
            <consortium name="The Broad Institute Genomics Platform"/>
            <consortium name="The Broad Institute Genome Sequencing Center for Infectious Disease"/>
            <person name="Wu L."/>
            <person name="Ma J."/>
        </authorList>
    </citation>
    <scope>NUCLEOTIDE SEQUENCE [LARGE SCALE GENOMIC DNA]</scope>
    <source>
        <strain evidence="3">JCM 16908</strain>
    </source>
</reference>
<protein>
    <recommendedName>
        <fullName evidence="4">DUF998 domain-containing protein</fullName>
    </recommendedName>
</protein>
<comment type="caution">
    <text evidence="2">The sequence shown here is derived from an EMBL/GenBank/DDBJ whole genome shotgun (WGS) entry which is preliminary data.</text>
</comment>
<proteinExistence type="predicted"/>
<evidence type="ECO:0000256" key="1">
    <source>
        <dbReference type="SAM" id="Phobius"/>
    </source>
</evidence>
<keyword evidence="1" id="KW-0812">Transmembrane</keyword>
<dbReference type="Proteomes" id="UP001500888">
    <property type="component" value="Unassembled WGS sequence"/>
</dbReference>
<feature type="transmembrane region" description="Helical" evidence="1">
    <location>
        <begin position="15"/>
        <end position="36"/>
    </location>
</feature>
<evidence type="ECO:0000313" key="3">
    <source>
        <dbReference type="Proteomes" id="UP001500888"/>
    </source>
</evidence>
<dbReference type="EMBL" id="BAAAZR010000009">
    <property type="protein sequence ID" value="GAA3817015.1"/>
    <property type="molecule type" value="Genomic_DNA"/>
</dbReference>
<name>A0ABP7IFA5_9ACTN</name>
<dbReference type="InterPro" id="IPR009339">
    <property type="entry name" value="DUF998"/>
</dbReference>
<dbReference type="Pfam" id="PF06197">
    <property type="entry name" value="DUF998"/>
    <property type="match status" value="1"/>
</dbReference>
<feature type="transmembrane region" description="Helical" evidence="1">
    <location>
        <begin position="43"/>
        <end position="65"/>
    </location>
</feature>
<organism evidence="2 3">
    <name type="scientific">Sphaerisporangium flaviroseum</name>
    <dbReference type="NCBI Taxonomy" id="509199"/>
    <lineage>
        <taxon>Bacteria</taxon>
        <taxon>Bacillati</taxon>
        <taxon>Actinomycetota</taxon>
        <taxon>Actinomycetes</taxon>
        <taxon>Streptosporangiales</taxon>
        <taxon>Streptosporangiaceae</taxon>
        <taxon>Sphaerisporangium</taxon>
    </lineage>
</organism>
<accession>A0ABP7IFA5</accession>
<evidence type="ECO:0008006" key="4">
    <source>
        <dbReference type="Google" id="ProtNLM"/>
    </source>
</evidence>
<feature type="transmembrane region" description="Helical" evidence="1">
    <location>
        <begin position="77"/>
        <end position="97"/>
    </location>
</feature>
<evidence type="ECO:0000313" key="2">
    <source>
        <dbReference type="EMBL" id="GAA3817015.1"/>
    </source>
</evidence>
<keyword evidence="3" id="KW-1185">Reference proteome</keyword>
<keyword evidence="1" id="KW-1133">Transmembrane helix</keyword>
<keyword evidence="1" id="KW-0472">Membrane</keyword>
<sequence>MVMDPPTAHGASHDAFSALFFLGLPAACLVAAYRFAVLGRKGWAAYSAGTAVAFLGCFVLTGMGFARQPALAPIAGLMQRLTIVIGWAWVVALALHLRRRTAGEPLTG</sequence>
<gene>
    <name evidence="2" type="ORF">GCM10022226_42100</name>
</gene>